<dbReference type="RefSeq" id="WP_041966711.1">
    <property type="nucleotide sequence ID" value="NZ_BASE01000072.1"/>
</dbReference>
<reference evidence="1 2" key="1">
    <citation type="submission" date="2013-06" db="EMBL/GenBank/DDBJ databases">
        <title>Whole genome shotgun sequence of Bacillus selenatarsenatis SF-1.</title>
        <authorList>
            <person name="Kuroda M."/>
            <person name="Sei K."/>
            <person name="Yamashita M."/>
            <person name="Ike M."/>
        </authorList>
    </citation>
    <scope>NUCLEOTIDE SEQUENCE [LARGE SCALE GENOMIC DNA]</scope>
    <source>
        <strain evidence="1 2">SF-1</strain>
    </source>
</reference>
<name>A0A0A8X4Y0_MESS1</name>
<dbReference type="AlphaFoldDB" id="A0A0A8X4Y0"/>
<dbReference type="OrthoDB" id="7869153at2"/>
<keyword evidence="2" id="KW-1185">Reference proteome</keyword>
<dbReference type="Pfam" id="PF14398">
    <property type="entry name" value="ATPgrasp_YheCD"/>
    <property type="match status" value="1"/>
</dbReference>
<evidence type="ECO:0000313" key="1">
    <source>
        <dbReference type="EMBL" id="GAM15025.1"/>
    </source>
</evidence>
<gene>
    <name evidence="1" type="ORF">SAMD00020551_3181</name>
</gene>
<protein>
    <recommendedName>
        <fullName evidence="3">ATP-grasp domain-containing protein</fullName>
    </recommendedName>
</protein>
<organism evidence="1 2">
    <name type="scientific">Mesobacillus selenatarsenatis (strain DSM 18680 / JCM 14380 / FERM P-15431 / SF-1)</name>
    <dbReference type="NCBI Taxonomy" id="1321606"/>
    <lineage>
        <taxon>Bacteria</taxon>
        <taxon>Bacillati</taxon>
        <taxon>Bacillota</taxon>
        <taxon>Bacilli</taxon>
        <taxon>Bacillales</taxon>
        <taxon>Bacillaceae</taxon>
        <taxon>Mesobacillus</taxon>
    </lineage>
</organism>
<dbReference type="SUPFAM" id="SSF56059">
    <property type="entry name" value="Glutathione synthetase ATP-binding domain-like"/>
    <property type="match status" value="1"/>
</dbReference>
<dbReference type="InterPro" id="IPR026838">
    <property type="entry name" value="YheC/D"/>
</dbReference>
<comment type="caution">
    <text evidence="1">The sequence shown here is derived from an EMBL/GenBank/DDBJ whole genome shotgun (WGS) entry which is preliminary data.</text>
</comment>
<accession>A0A0A8X4Y0</accession>
<proteinExistence type="predicted"/>
<dbReference type="STRING" id="1321606.SAMD00020551_3181"/>
<sequence>MTPAKSKSLPSNPVIALLTEIKEDNGPDFGKVHSFCEELHQGVSEQGGSFYVFSLKGFSDEGVEGYSYDDNADDWKKGLFPFPAVIYNRVSSRRTEISKGFKGFLNKLDALGIKIFNHRFLSKWEIHESLLREEHLHSFIPETHLYSGSQLETMLEKHDELYIKPVHGSQGRNIIQVAKNDGMINASLSSMPAKDLPVFEHVSELSRAINPIVGKRLCIIQQGVQLSELNGRRMDFRVLCHKNAQQFWKVTSIVARVSAEQLFVSNIARGGEVMKPGHTLALIFGKEQARHQLALMKELALEIAEVISKNAEGLTAELGIDIGIDIKGNLWLIEANSKPSKNFEERGTKIRPSTKAIIDHCYGLCQL</sequence>
<evidence type="ECO:0008006" key="3">
    <source>
        <dbReference type="Google" id="ProtNLM"/>
    </source>
</evidence>
<dbReference type="Gene3D" id="3.30.470.20">
    <property type="entry name" value="ATP-grasp fold, B domain"/>
    <property type="match status" value="1"/>
</dbReference>
<dbReference type="Proteomes" id="UP000031014">
    <property type="component" value="Unassembled WGS sequence"/>
</dbReference>
<evidence type="ECO:0000313" key="2">
    <source>
        <dbReference type="Proteomes" id="UP000031014"/>
    </source>
</evidence>
<dbReference type="EMBL" id="BASE01000072">
    <property type="protein sequence ID" value="GAM15025.1"/>
    <property type="molecule type" value="Genomic_DNA"/>
</dbReference>